<keyword evidence="3" id="KW-1185">Reference proteome</keyword>
<evidence type="ECO:0000256" key="1">
    <source>
        <dbReference type="SAM" id="MobiDB-lite"/>
    </source>
</evidence>
<feature type="compositionally biased region" description="Polar residues" evidence="1">
    <location>
        <begin position="51"/>
        <end position="64"/>
    </location>
</feature>
<protein>
    <submittedName>
        <fullName evidence="2">Uncharacterized protein</fullName>
    </submittedName>
</protein>
<dbReference type="EMBL" id="JAAAUQ010000633">
    <property type="protein sequence ID" value="KAF9148631.1"/>
    <property type="molecule type" value="Genomic_DNA"/>
</dbReference>
<evidence type="ECO:0000313" key="3">
    <source>
        <dbReference type="Proteomes" id="UP000748756"/>
    </source>
</evidence>
<name>A0A9P5RXZ4_9FUNG</name>
<sequence>MSTTLITVLVRPRLSSLTLIAPLSPKTTGAASPPPPVAHGHSGINNNNNNAPFSPNPTTARTKPYSNGTCAFSISSSITSDDSNDASKKKPIIMFSSKAVKDRASQTVLDAALAELYLGIFSRQKSMQSNTSHWQSRCTGL</sequence>
<feature type="region of interest" description="Disordered" evidence="1">
    <location>
        <begin position="24"/>
        <end position="64"/>
    </location>
</feature>
<organism evidence="2 3">
    <name type="scientific">Linnemannia schmuckeri</name>
    <dbReference type="NCBI Taxonomy" id="64567"/>
    <lineage>
        <taxon>Eukaryota</taxon>
        <taxon>Fungi</taxon>
        <taxon>Fungi incertae sedis</taxon>
        <taxon>Mucoromycota</taxon>
        <taxon>Mortierellomycotina</taxon>
        <taxon>Mortierellomycetes</taxon>
        <taxon>Mortierellales</taxon>
        <taxon>Mortierellaceae</taxon>
        <taxon>Linnemannia</taxon>
    </lineage>
</organism>
<evidence type="ECO:0000313" key="2">
    <source>
        <dbReference type="EMBL" id="KAF9148631.1"/>
    </source>
</evidence>
<dbReference type="AlphaFoldDB" id="A0A9P5RXZ4"/>
<proteinExistence type="predicted"/>
<gene>
    <name evidence="2" type="ORF">BG015_009625</name>
</gene>
<dbReference type="Proteomes" id="UP000748756">
    <property type="component" value="Unassembled WGS sequence"/>
</dbReference>
<comment type="caution">
    <text evidence="2">The sequence shown here is derived from an EMBL/GenBank/DDBJ whole genome shotgun (WGS) entry which is preliminary data.</text>
</comment>
<accession>A0A9P5RXZ4</accession>
<reference evidence="2" key="1">
    <citation type="journal article" date="2020" name="Fungal Divers.">
        <title>Resolving the Mortierellaceae phylogeny through synthesis of multi-gene phylogenetics and phylogenomics.</title>
        <authorList>
            <person name="Vandepol N."/>
            <person name="Liber J."/>
            <person name="Desiro A."/>
            <person name="Na H."/>
            <person name="Kennedy M."/>
            <person name="Barry K."/>
            <person name="Grigoriev I.V."/>
            <person name="Miller A.N."/>
            <person name="O'Donnell K."/>
            <person name="Stajich J.E."/>
            <person name="Bonito G."/>
        </authorList>
    </citation>
    <scope>NUCLEOTIDE SEQUENCE</scope>
    <source>
        <strain evidence="2">NRRL 6426</strain>
    </source>
</reference>